<dbReference type="Pfam" id="PF13193">
    <property type="entry name" value="AMP-binding_C"/>
    <property type="match status" value="1"/>
</dbReference>
<dbReference type="Gene3D" id="3.40.50.12780">
    <property type="entry name" value="N-terminal domain of ligase-like"/>
    <property type="match status" value="1"/>
</dbReference>
<accession>A0ABY5MEM5</accession>
<feature type="domain" description="AMP-binding enzyme C-terminal" evidence="2">
    <location>
        <begin position="402"/>
        <end position="475"/>
    </location>
</feature>
<dbReference type="RefSeq" id="WP_232399246.1">
    <property type="nucleotide sequence ID" value="NZ_CP102173.1"/>
</dbReference>
<dbReference type="EMBL" id="CP102173">
    <property type="protein sequence ID" value="UUP15192.1"/>
    <property type="molecule type" value="Genomic_DNA"/>
</dbReference>
<dbReference type="InterPro" id="IPR042099">
    <property type="entry name" value="ANL_N_sf"/>
</dbReference>
<organism evidence="3 4">
    <name type="scientific">Aeromicrobium wangtongii</name>
    <dbReference type="NCBI Taxonomy" id="2969247"/>
    <lineage>
        <taxon>Bacteria</taxon>
        <taxon>Bacillati</taxon>
        <taxon>Actinomycetota</taxon>
        <taxon>Actinomycetes</taxon>
        <taxon>Propionibacteriales</taxon>
        <taxon>Nocardioidaceae</taxon>
        <taxon>Aeromicrobium</taxon>
    </lineage>
</organism>
<evidence type="ECO:0000259" key="1">
    <source>
        <dbReference type="Pfam" id="PF00501"/>
    </source>
</evidence>
<dbReference type="InterPro" id="IPR045851">
    <property type="entry name" value="AMP-bd_C_sf"/>
</dbReference>
<dbReference type="PANTHER" id="PTHR43767">
    <property type="entry name" value="LONG-CHAIN-FATTY-ACID--COA LIGASE"/>
    <property type="match status" value="1"/>
</dbReference>
<sequence>MDIGSLVRASARRFGDAHALDCDGRTLTFAEFDAATDRIGSSLLANGLDPGDRVGVMMPNGIEGLVVYYALAKAGLVRVPLNEKDTAETMTFKLEDADCRGLVHDGPVPTDAPALVHVGDAEWIDRTAWTGASAPCSELRHPEAPYRLGYTGGTTGVPKAVCLTMRGEHAELANFLIDLMPDLRPGDTMLHAAPIIHASGAFFLPTLVRGARNRIMTKFDASTWLEELERTQAAYTFLVPTMLALALDEPNVTDVDATALRRLCWGASPISPSVAAEAEETFGQVLAQTYGQSEAPMTISVLQPHEHDRVGSAGRPYTLVDVAVMDEDDNPLAAGEIGEVVTRGQHLMKEYWKRPELTAETIRDGWLHTGDLGYVDDEGFLFLVDRKNDLIISGGSNVYPREVEDALTSHPAVREAAVVGVPDDTWGELIHAVVALRSAAEVDELLEHARQRLPRYARPRSLEIWDDLPKSPAGKILRRTVRDVEVERRAAPSA</sequence>
<dbReference type="PANTHER" id="PTHR43767:SF7">
    <property type="entry name" value="MEDIUM_LONG-CHAIN-FATTY-ACID--COA LIGASE FADD8"/>
    <property type="match status" value="1"/>
</dbReference>
<dbReference type="Pfam" id="PF00501">
    <property type="entry name" value="AMP-binding"/>
    <property type="match status" value="1"/>
</dbReference>
<evidence type="ECO:0000313" key="4">
    <source>
        <dbReference type="Proteomes" id="UP001316184"/>
    </source>
</evidence>
<dbReference type="InterPro" id="IPR050237">
    <property type="entry name" value="ATP-dep_AMP-bd_enzyme"/>
</dbReference>
<dbReference type="Proteomes" id="UP001316184">
    <property type="component" value="Chromosome"/>
</dbReference>
<dbReference type="Gene3D" id="3.30.300.30">
    <property type="match status" value="1"/>
</dbReference>
<dbReference type="PROSITE" id="PS00455">
    <property type="entry name" value="AMP_BINDING"/>
    <property type="match status" value="1"/>
</dbReference>
<dbReference type="SUPFAM" id="SSF56801">
    <property type="entry name" value="Acetyl-CoA synthetase-like"/>
    <property type="match status" value="1"/>
</dbReference>
<dbReference type="InterPro" id="IPR020845">
    <property type="entry name" value="AMP-binding_CS"/>
</dbReference>
<keyword evidence="4" id="KW-1185">Reference proteome</keyword>
<evidence type="ECO:0000259" key="2">
    <source>
        <dbReference type="Pfam" id="PF13193"/>
    </source>
</evidence>
<reference evidence="3 4" key="1">
    <citation type="submission" date="2022-08" db="EMBL/GenBank/DDBJ databases">
        <title>novel species in genus Aeromicrobium.</title>
        <authorList>
            <person name="Ye L."/>
        </authorList>
    </citation>
    <scope>NUCLEOTIDE SEQUENCE [LARGE SCALE GENOMIC DNA]</scope>
    <source>
        <strain evidence="4">zg-Y1379</strain>
    </source>
</reference>
<dbReference type="InterPro" id="IPR025110">
    <property type="entry name" value="AMP-bd_C"/>
</dbReference>
<evidence type="ECO:0000313" key="3">
    <source>
        <dbReference type="EMBL" id="UUP15192.1"/>
    </source>
</evidence>
<protein>
    <submittedName>
        <fullName evidence="3">AMP-binding protein</fullName>
    </submittedName>
</protein>
<name>A0ABY5MEM5_9ACTN</name>
<dbReference type="InterPro" id="IPR000873">
    <property type="entry name" value="AMP-dep_synth/lig_dom"/>
</dbReference>
<proteinExistence type="predicted"/>
<gene>
    <name evidence="3" type="ORF">NQV15_07750</name>
</gene>
<feature type="domain" description="AMP-dependent synthetase/ligase" evidence="1">
    <location>
        <begin position="8"/>
        <end position="352"/>
    </location>
</feature>